<dbReference type="InterPro" id="IPR001650">
    <property type="entry name" value="Helicase_C-like"/>
</dbReference>
<evidence type="ECO:0000256" key="5">
    <source>
        <dbReference type="ARBA" id="ARBA00022806"/>
    </source>
</evidence>
<keyword evidence="13" id="KW-1185">Reference proteome</keyword>
<dbReference type="Pfam" id="PF00270">
    <property type="entry name" value="DEAD"/>
    <property type="match status" value="1"/>
</dbReference>
<dbReference type="SMART" id="SM00490">
    <property type="entry name" value="HELICc"/>
    <property type="match status" value="1"/>
</dbReference>
<feature type="compositionally biased region" description="Gly residues" evidence="9">
    <location>
        <begin position="704"/>
        <end position="714"/>
    </location>
</feature>
<dbReference type="SUPFAM" id="SSF54928">
    <property type="entry name" value="RNA-binding domain, RBD"/>
    <property type="match status" value="1"/>
</dbReference>
<feature type="compositionally biased region" description="Basic residues" evidence="9">
    <location>
        <begin position="40"/>
        <end position="49"/>
    </location>
</feature>
<dbReference type="CDD" id="cd12937">
    <property type="entry name" value="GUCT_RH7_like"/>
    <property type="match status" value="1"/>
</dbReference>
<dbReference type="Gene3D" id="3.30.70.2280">
    <property type="match status" value="1"/>
</dbReference>
<keyword evidence="4" id="KW-0378">Hydrolase</keyword>
<dbReference type="Pfam" id="PF08152">
    <property type="entry name" value="GUCT"/>
    <property type="match status" value="1"/>
</dbReference>
<evidence type="ECO:0000313" key="13">
    <source>
        <dbReference type="Proteomes" id="UP001153678"/>
    </source>
</evidence>
<dbReference type="SMART" id="SM00487">
    <property type="entry name" value="DEXDc"/>
    <property type="match status" value="1"/>
</dbReference>
<evidence type="ECO:0000256" key="4">
    <source>
        <dbReference type="ARBA" id="ARBA00022801"/>
    </source>
</evidence>
<evidence type="ECO:0000256" key="8">
    <source>
        <dbReference type="ARBA" id="ARBA00047984"/>
    </source>
</evidence>
<dbReference type="CDD" id="cd00268">
    <property type="entry name" value="DEADc"/>
    <property type="match status" value="1"/>
</dbReference>
<feature type="compositionally biased region" description="Basic and acidic residues" evidence="9">
    <location>
        <begin position="50"/>
        <end position="69"/>
    </location>
</feature>
<feature type="compositionally biased region" description="Gly residues" evidence="9">
    <location>
        <begin position="740"/>
        <end position="759"/>
    </location>
</feature>
<dbReference type="InterPro" id="IPR059027">
    <property type="entry name" value="DD_DDX21-DDX50"/>
</dbReference>
<dbReference type="CDD" id="cd18787">
    <property type="entry name" value="SF2_C_DEAD"/>
    <property type="match status" value="1"/>
</dbReference>
<dbReference type="PROSITE" id="PS51194">
    <property type="entry name" value="HELICASE_CTER"/>
    <property type="match status" value="1"/>
</dbReference>
<dbReference type="InterPro" id="IPR011545">
    <property type="entry name" value="DEAD/DEAH_box_helicase_dom"/>
</dbReference>
<dbReference type="EC" id="3.6.4.13" evidence="2"/>
<evidence type="ECO:0000313" key="12">
    <source>
        <dbReference type="EMBL" id="CAI2170014.1"/>
    </source>
</evidence>
<feature type="compositionally biased region" description="Gly residues" evidence="9">
    <location>
        <begin position="721"/>
        <end position="731"/>
    </location>
</feature>
<proteinExistence type="inferred from homology"/>
<accession>A0A9W4WT26</accession>
<dbReference type="PANTHER" id="PTHR47959:SF1">
    <property type="entry name" value="ATP-DEPENDENT RNA HELICASE DBPA"/>
    <property type="match status" value="1"/>
</dbReference>
<evidence type="ECO:0000256" key="9">
    <source>
        <dbReference type="SAM" id="MobiDB-lite"/>
    </source>
</evidence>
<feature type="domain" description="Helicase ATP-binding" evidence="10">
    <location>
        <begin position="180"/>
        <end position="368"/>
    </location>
</feature>
<feature type="region of interest" description="Disordered" evidence="9">
    <location>
        <begin position="696"/>
        <end position="759"/>
    </location>
</feature>
<dbReference type="GO" id="GO:0005524">
    <property type="term" value="F:ATP binding"/>
    <property type="evidence" value="ECO:0007669"/>
    <property type="project" value="UniProtKB-KW"/>
</dbReference>
<evidence type="ECO:0000256" key="1">
    <source>
        <dbReference type="ARBA" id="ARBA00006517"/>
    </source>
</evidence>
<dbReference type="Pfam" id="PF00271">
    <property type="entry name" value="Helicase_C"/>
    <property type="match status" value="1"/>
</dbReference>
<dbReference type="OrthoDB" id="4255at2759"/>
<evidence type="ECO:0000256" key="3">
    <source>
        <dbReference type="ARBA" id="ARBA00022741"/>
    </source>
</evidence>
<evidence type="ECO:0000256" key="6">
    <source>
        <dbReference type="ARBA" id="ARBA00022840"/>
    </source>
</evidence>
<dbReference type="InterPro" id="IPR012562">
    <property type="entry name" value="GUCT"/>
</dbReference>
<reference evidence="12" key="1">
    <citation type="submission" date="2022-08" db="EMBL/GenBank/DDBJ databases">
        <authorList>
            <person name="Kallberg Y."/>
            <person name="Tangrot J."/>
            <person name="Rosling A."/>
        </authorList>
    </citation>
    <scope>NUCLEOTIDE SEQUENCE</scope>
    <source>
        <strain evidence="12">Wild A</strain>
    </source>
</reference>
<dbReference type="Gene3D" id="3.40.50.300">
    <property type="entry name" value="P-loop containing nucleotide triphosphate hydrolases"/>
    <property type="match status" value="2"/>
</dbReference>
<protein>
    <recommendedName>
        <fullName evidence="2">RNA helicase</fullName>
        <ecNumber evidence="2">3.6.4.13</ecNumber>
    </recommendedName>
</protein>
<keyword evidence="5" id="KW-0347">Helicase</keyword>
<sequence length="759" mass="84099">MPASAIVNEGNSIKSSRKNKKLLDKEVESQLDESDGNNVVKRKKHSKSKDKKENDEDYHKKREHEDSKGSDSPTKSKRKKYADEEQEQDFDGKLETSVKSPKSKKRKLSEKDLASVIINNDLDVETKDANINSLESNEREDGTEISENLRLSSYRLTQTTIDSLKRRGVEALFPIQAATFDLIYDGKDVLARAKTGTGKTLAFGLPITEILLIQNQKDSFSSKLRGRSPRVIIMTPTRDLAKQVSSEFASIAPSLKVLCIYGGVSYDVQNQGLRDGIDVLVGTPGRILDHIDRGNLKLGDLKFICLDEADQMLDIGFAEAMEVVLQHVKSHKEEQGKGVDYQTLLFSATVPDWVRQTVKKYLKNDYANVDLIGNVDARTNENINHYGIRSSWASRKDIIGDVVACYAGSGSCVIFCNTKNDANELALNDKLKQDAQVLHGDIAQTQRETTLKGFRNGKFKCIICTDVLARGIDIPQVDLVINCEPPKDVESYVHRAGRTARAGRQGKAVTFFKPQEEYSLQNIEKRARIQFQMVGPPQPQDIIAATANDAVKNLESVESSVLPYFHSTAKDLIEKQGAIEALSAALAYMSGYSGGIKKRSLMSATEGHTTLLFKFSYPIRHGSYVKSIFKNHFSNIPENDVRAFKLTKDNEGVVCDIVSDHLSVSEDGVISLGGRPWYDTKTTILEVPKELPELQENKNDYGRNGWGRNGGNNNGGNFRNGNGGNRNGGFNGNYKNGRGNSYGGKSNGNRGNGYGRKSF</sequence>
<organism evidence="12 13">
    <name type="scientific">Funneliformis geosporum</name>
    <dbReference type="NCBI Taxonomy" id="1117311"/>
    <lineage>
        <taxon>Eukaryota</taxon>
        <taxon>Fungi</taxon>
        <taxon>Fungi incertae sedis</taxon>
        <taxon>Mucoromycota</taxon>
        <taxon>Glomeromycotina</taxon>
        <taxon>Glomeromycetes</taxon>
        <taxon>Glomerales</taxon>
        <taxon>Glomeraceae</taxon>
        <taxon>Funneliformis</taxon>
    </lineage>
</organism>
<keyword evidence="3" id="KW-0547">Nucleotide-binding</keyword>
<dbReference type="InterPro" id="IPR044742">
    <property type="entry name" value="DEAD/DEAH_RhlB"/>
</dbReference>
<evidence type="ECO:0000256" key="2">
    <source>
        <dbReference type="ARBA" id="ARBA00012552"/>
    </source>
</evidence>
<dbReference type="GO" id="GO:0005829">
    <property type="term" value="C:cytosol"/>
    <property type="evidence" value="ECO:0007669"/>
    <property type="project" value="TreeGrafter"/>
</dbReference>
<dbReference type="EMBL" id="CAMKVN010000648">
    <property type="protein sequence ID" value="CAI2170014.1"/>
    <property type="molecule type" value="Genomic_DNA"/>
</dbReference>
<evidence type="ECO:0000259" key="11">
    <source>
        <dbReference type="PROSITE" id="PS51194"/>
    </source>
</evidence>
<dbReference type="GO" id="GO:0016787">
    <property type="term" value="F:hydrolase activity"/>
    <property type="evidence" value="ECO:0007669"/>
    <property type="project" value="UniProtKB-KW"/>
</dbReference>
<evidence type="ECO:0000256" key="7">
    <source>
        <dbReference type="ARBA" id="ARBA00022884"/>
    </source>
</evidence>
<comment type="caution">
    <text evidence="12">The sequence shown here is derived from an EMBL/GenBank/DDBJ whole genome shotgun (WGS) entry which is preliminary data.</text>
</comment>
<keyword evidence="7" id="KW-0694">RNA-binding</keyword>
<dbReference type="InterPro" id="IPR014001">
    <property type="entry name" value="Helicase_ATP-bd"/>
</dbReference>
<dbReference type="PROSITE" id="PS51192">
    <property type="entry name" value="HELICASE_ATP_BIND_1"/>
    <property type="match status" value="1"/>
</dbReference>
<dbReference type="Proteomes" id="UP001153678">
    <property type="component" value="Unassembled WGS sequence"/>
</dbReference>
<dbReference type="SUPFAM" id="SSF52540">
    <property type="entry name" value="P-loop containing nucleoside triphosphate hydrolases"/>
    <property type="match status" value="1"/>
</dbReference>
<gene>
    <name evidence="12" type="ORF">FWILDA_LOCUS4371</name>
</gene>
<evidence type="ECO:0000259" key="10">
    <source>
        <dbReference type="PROSITE" id="PS51192"/>
    </source>
</evidence>
<feature type="domain" description="Helicase C-terminal" evidence="11">
    <location>
        <begin position="397"/>
        <end position="543"/>
    </location>
</feature>
<dbReference type="InterPro" id="IPR027417">
    <property type="entry name" value="P-loop_NTPase"/>
</dbReference>
<dbReference type="InterPro" id="IPR050079">
    <property type="entry name" value="DEAD_box_RNA_helicase"/>
</dbReference>
<dbReference type="InterPro" id="IPR035979">
    <property type="entry name" value="RBD_domain_sf"/>
</dbReference>
<keyword evidence="6" id="KW-0067">ATP-binding</keyword>
<comment type="similarity">
    <text evidence="1">Belongs to the DEAD box helicase family. DDX21/DDX50 subfamily.</text>
</comment>
<dbReference type="GO" id="GO:0003724">
    <property type="term" value="F:RNA helicase activity"/>
    <property type="evidence" value="ECO:0007669"/>
    <property type="project" value="UniProtKB-EC"/>
</dbReference>
<feature type="region of interest" description="Disordered" evidence="9">
    <location>
        <begin position="1"/>
        <end position="106"/>
    </location>
</feature>
<dbReference type="GO" id="GO:0003723">
    <property type="term" value="F:RNA binding"/>
    <property type="evidence" value="ECO:0007669"/>
    <property type="project" value="UniProtKB-KW"/>
</dbReference>
<dbReference type="PANTHER" id="PTHR47959">
    <property type="entry name" value="ATP-DEPENDENT RNA HELICASE RHLE-RELATED"/>
    <property type="match status" value="1"/>
</dbReference>
<dbReference type="AlphaFoldDB" id="A0A9W4WT26"/>
<name>A0A9W4WT26_9GLOM</name>
<dbReference type="Pfam" id="PF26142">
    <property type="entry name" value="DD_DDX21-DDX50"/>
    <property type="match status" value="1"/>
</dbReference>
<comment type="catalytic activity">
    <reaction evidence="8">
        <text>ATP + H2O = ADP + phosphate + H(+)</text>
        <dbReference type="Rhea" id="RHEA:13065"/>
        <dbReference type="ChEBI" id="CHEBI:15377"/>
        <dbReference type="ChEBI" id="CHEBI:15378"/>
        <dbReference type="ChEBI" id="CHEBI:30616"/>
        <dbReference type="ChEBI" id="CHEBI:43474"/>
        <dbReference type="ChEBI" id="CHEBI:456216"/>
        <dbReference type="EC" id="3.6.4.13"/>
    </reaction>
</comment>